<dbReference type="EMBL" id="JMSE01000429">
    <property type="protein sequence ID" value="KDN69958.1"/>
    <property type="molecule type" value="Genomic_DNA"/>
</dbReference>
<evidence type="ECO:0000256" key="2">
    <source>
        <dbReference type="ARBA" id="ARBA00023043"/>
    </source>
</evidence>
<dbReference type="Pfam" id="PF13637">
    <property type="entry name" value="Ank_4"/>
    <property type="match status" value="1"/>
</dbReference>
<dbReference type="OrthoDB" id="5406014at2759"/>
<dbReference type="STRING" id="1173701.A0A066XL77"/>
<feature type="repeat" description="ANK" evidence="3">
    <location>
        <begin position="183"/>
        <end position="215"/>
    </location>
</feature>
<dbReference type="GO" id="GO:0016301">
    <property type="term" value="F:kinase activity"/>
    <property type="evidence" value="ECO:0007669"/>
    <property type="project" value="UniProtKB-KW"/>
</dbReference>
<feature type="repeat" description="ANK" evidence="3">
    <location>
        <begin position="85"/>
        <end position="114"/>
    </location>
</feature>
<keyword evidence="6" id="KW-1185">Reference proteome</keyword>
<dbReference type="SMART" id="SM00248">
    <property type="entry name" value="ANK"/>
    <property type="match status" value="2"/>
</dbReference>
<dbReference type="HOGENOM" id="CLU_973219_0_0_1"/>
<evidence type="ECO:0000256" key="1">
    <source>
        <dbReference type="ARBA" id="ARBA00022737"/>
    </source>
</evidence>
<keyword evidence="2 3" id="KW-0040">ANK repeat</keyword>
<evidence type="ECO:0000256" key="4">
    <source>
        <dbReference type="SAM" id="MobiDB-lite"/>
    </source>
</evidence>
<gene>
    <name evidence="5" type="ORF">CSUB01_12182</name>
</gene>
<keyword evidence="1" id="KW-0677">Repeat</keyword>
<reference evidence="6" key="1">
    <citation type="journal article" date="2014" name="Genome Announc.">
        <title>Draft genome sequence of Colletotrichum sublineola, a destructive pathogen of cultivated sorghum.</title>
        <authorList>
            <person name="Baroncelli R."/>
            <person name="Sanz-Martin J.M."/>
            <person name="Rech G.E."/>
            <person name="Sukno S.A."/>
            <person name="Thon M.R."/>
        </authorList>
    </citation>
    <scope>NUCLEOTIDE SEQUENCE [LARGE SCALE GENOMIC DNA]</scope>
    <source>
        <strain evidence="6">TX430BB</strain>
    </source>
</reference>
<dbReference type="Gene3D" id="1.25.40.20">
    <property type="entry name" value="Ankyrin repeat-containing domain"/>
    <property type="match status" value="1"/>
</dbReference>
<accession>A0A066XL77</accession>
<dbReference type="InterPro" id="IPR036770">
    <property type="entry name" value="Ankyrin_rpt-contain_sf"/>
</dbReference>
<dbReference type="Proteomes" id="UP000027238">
    <property type="component" value="Unassembled WGS sequence"/>
</dbReference>
<protein>
    <submittedName>
        <fullName evidence="5">Putative calcium/calmodulin-dependent protein kinase type 1B</fullName>
    </submittedName>
</protein>
<dbReference type="SUPFAM" id="SSF48403">
    <property type="entry name" value="Ankyrin repeat"/>
    <property type="match status" value="1"/>
</dbReference>
<sequence>MLAQPSRPAREHPLPARRLNRPVRALGDSAGGCHYSPKSNPPQRLRQHTIATQVEEPLEAVLPGKVAYVHAKAQGGLNVNTSTDRGMTPLATACAAGQFRLAHRLLSLGADCNVGMPTRPTETLVHVALRACMDMGTQRLAANTRDDEYSHYLLGRDKAFNMVLGLVHQLINKGVAVDATDSNQQTALHIATSISKLSLIKFLLRKGANPGMQDAFGAVPLDLVKRQSPDDVRFMAAQYRPLLAATKAALGIDSDTRHLTDHTGRMLFRLSKIHTAQATSSLLQQG</sequence>
<comment type="caution">
    <text evidence="5">The sequence shown here is derived from an EMBL/GenBank/DDBJ whole genome shotgun (WGS) entry which is preliminary data.</text>
</comment>
<feature type="region of interest" description="Disordered" evidence="4">
    <location>
        <begin position="1"/>
        <end position="43"/>
    </location>
</feature>
<keyword evidence="5" id="KW-0808">Transferase</keyword>
<name>A0A066XL77_COLSU</name>
<dbReference type="Pfam" id="PF00023">
    <property type="entry name" value="Ank"/>
    <property type="match status" value="1"/>
</dbReference>
<dbReference type="AlphaFoldDB" id="A0A066XL77"/>
<dbReference type="PANTHER" id="PTHR24171">
    <property type="entry name" value="ANKYRIN REPEAT DOMAIN-CONTAINING PROTEIN 39-RELATED"/>
    <property type="match status" value="1"/>
</dbReference>
<dbReference type="PROSITE" id="PS50297">
    <property type="entry name" value="ANK_REP_REGION"/>
    <property type="match status" value="2"/>
</dbReference>
<proteinExistence type="predicted"/>
<evidence type="ECO:0000313" key="5">
    <source>
        <dbReference type="EMBL" id="KDN69958.1"/>
    </source>
</evidence>
<evidence type="ECO:0000256" key="3">
    <source>
        <dbReference type="PROSITE-ProRule" id="PRU00023"/>
    </source>
</evidence>
<dbReference type="InterPro" id="IPR002110">
    <property type="entry name" value="Ankyrin_rpt"/>
</dbReference>
<dbReference type="PROSITE" id="PS50088">
    <property type="entry name" value="ANK_REPEAT"/>
    <property type="match status" value="2"/>
</dbReference>
<organism evidence="5 6">
    <name type="scientific">Colletotrichum sublineola</name>
    <name type="common">Sorghum anthracnose fungus</name>
    <dbReference type="NCBI Taxonomy" id="1173701"/>
    <lineage>
        <taxon>Eukaryota</taxon>
        <taxon>Fungi</taxon>
        <taxon>Dikarya</taxon>
        <taxon>Ascomycota</taxon>
        <taxon>Pezizomycotina</taxon>
        <taxon>Sordariomycetes</taxon>
        <taxon>Hypocreomycetidae</taxon>
        <taxon>Glomerellales</taxon>
        <taxon>Glomerellaceae</taxon>
        <taxon>Colletotrichum</taxon>
        <taxon>Colletotrichum graminicola species complex</taxon>
    </lineage>
</organism>
<evidence type="ECO:0000313" key="6">
    <source>
        <dbReference type="Proteomes" id="UP000027238"/>
    </source>
</evidence>
<keyword evidence="5" id="KW-0418">Kinase</keyword>